<feature type="region of interest" description="Disordered" evidence="1">
    <location>
        <begin position="190"/>
        <end position="245"/>
    </location>
</feature>
<organism evidence="2 3">
    <name type="scientific">Zosterops borbonicus</name>
    <dbReference type="NCBI Taxonomy" id="364589"/>
    <lineage>
        <taxon>Eukaryota</taxon>
        <taxon>Metazoa</taxon>
        <taxon>Chordata</taxon>
        <taxon>Craniata</taxon>
        <taxon>Vertebrata</taxon>
        <taxon>Euteleostomi</taxon>
        <taxon>Archelosauria</taxon>
        <taxon>Archosauria</taxon>
        <taxon>Dinosauria</taxon>
        <taxon>Saurischia</taxon>
        <taxon>Theropoda</taxon>
        <taxon>Coelurosauria</taxon>
        <taxon>Aves</taxon>
        <taxon>Neognathae</taxon>
        <taxon>Neoaves</taxon>
        <taxon>Telluraves</taxon>
        <taxon>Australaves</taxon>
        <taxon>Passeriformes</taxon>
        <taxon>Sylvioidea</taxon>
        <taxon>Zosteropidae</taxon>
        <taxon>Zosterops</taxon>
    </lineage>
</organism>
<feature type="compositionally biased region" description="Polar residues" evidence="1">
    <location>
        <begin position="326"/>
        <end position="338"/>
    </location>
</feature>
<protein>
    <submittedName>
        <fullName evidence="2">Uncharacterized protein</fullName>
    </submittedName>
</protein>
<feature type="region of interest" description="Disordered" evidence="1">
    <location>
        <begin position="393"/>
        <end position="426"/>
    </location>
</feature>
<dbReference type="Proteomes" id="UP000796761">
    <property type="component" value="Unassembled WGS sequence"/>
</dbReference>
<evidence type="ECO:0000313" key="2">
    <source>
        <dbReference type="EMBL" id="TRZ08677.1"/>
    </source>
</evidence>
<feature type="compositionally biased region" description="Basic residues" evidence="1">
    <location>
        <begin position="405"/>
        <end position="418"/>
    </location>
</feature>
<evidence type="ECO:0000313" key="3">
    <source>
        <dbReference type="Proteomes" id="UP000796761"/>
    </source>
</evidence>
<gene>
    <name evidence="2" type="ORF">HGM15179_018433</name>
</gene>
<feature type="compositionally biased region" description="Polar residues" evidence="1">
    <location>
        <begin position="86"/>
        <end position="95"/>
    </location>
</feature>
<feature type="compositionally biased region" description="Low complexity" evidence="1">
    <location>
        <begin position="211"/>
        <end position="220"/>
    </location>
</feature>
<dbReference type="EMBL" id="SWJQ01001270">
    <property type="protein sequence ID" value="TRZ08677.1"/>
    <property type="molecule type" value="Genomic_DNA"/>
</dbReference>
<dbReference type="AlphaFoldDB" id="A0A8K1FZ18"/>
<feature type="region of interest" description="Disordered" evidence="1">
    <location>
        <begin position="305"/>
        <end position="369"/>
    </location>
</feature>
<feature type="region of interest" description="Disordered" evidence="1">
    <location>
        <begin position="262"/>
        <end position="290"/>
    </location>
</feature>
<proteinExistence type="predicted"/>
<feature type="compositionally biased region" description="Basic residues" evidence="1">
    <location>
        <begin position="435"/>
        <end position="444"/>
    </location>
</feature>
<evidence type="ECO:0000256" key="1">
    <source>
        <dbReference type="SAM" id="MobiDB-lite"/>
    </source>
</evidence>
<feature type="compositionally biased region" description="Low complexity" evidence="1">
    <location>
        <begin position="1"/>
        <end position="13"/>
    </location>
</feature>
<reference evidence="2" key="1">
    <citation type="submission" date="2019-04" db="EMBL/GenBank/DDBJ databases">
        <title>Genome assembly of Zosterops borbonicus 15179.</title>
        <authorList>
            <person name="Leroy T."/>
            <person name="Anselmetti Y."/>
            <person name="Tilak M.-K."/>
            <person name="Nabholz B."/>
        </authorList>
    </citation>
    <scope>NUCLEOTIDE SEQUENCE</scope>
    <source>
        <strain evidence="2">HGM_15179</strain>
        <tissue evidence="2">Muscle</tissue>
    </source>
</reference>
<keyword evidence="3" id="KW-1185">Reference proteome</keyword>
<feature type="compositionally biased region" description="Basic residues" evidence="1">
    <location>
        <begin position="463"/>
        <end position="478"/>
    </location>
</feature>
<feature type="compositionally biased region" description="Low complexity" evidence="1">
    <location>
        <begin position="445"/>
        <end position="454"/>
    </location>
</feature>
<feature type="compositionally biased region" description="Polar residues" evidence="1">
    <location>
        <begin position="40"/>
        <end position="68"/>
    </location>
</feature>
<feature type="region of interest" description="Disordered" evidence="1">
    <location>
        <begin position="86"/>
        <end position="149"/>
    </location>
</feature>
<accession>A0A8K1FZ18</accession>
<feature type="region of interest" description="Disordered" evidence="1">
    <location>
        <begin position="459"/>
        <end position="484"/>
    </location>
</feature>
<feature type="compositionally biased region" description="Low complexity" evidence="1">
    <location>
        <begin position="124"/>
        <end position="140"/>
    </location>
</feature>
<name>A0A8K1FZ18_9PASS</name>
<feature type="compositionally biased region" description="Basic and acidic residues" evidence="1">
    <location>
        <begin position="236"/>
        <end position="245"/>
    </location>
</feature>
<feature type="region of interest" description="Disordered" evidence="1">
    <location>
        <begin position="435"/>
        <end position="454"/>
    </location>
</feature>
<feature type="region of interest" description="Disordered" evidence="1">
    <location>
        <begin position="1"/>
        <end position="68"/>
    </location>
</feature>
<sequence>MEAELAAAAPSAADLEEEAPEPLTPEADEAAIPSVASDEVPSTGTLTPPSVPFNTPEGSRSSLDWEQSFTRETLRQALLEVQALRQQQNEASSLQKRMAGEKEAATAGREVSSGPAMHSTHSPLPGTTTEGAAEAAPALPRASCAPQSPAEKNINREILSWALLEVQALRQQLAEVDAPQYCLAVEVESAAKGKREESQVPAPQSPPSPWPAQLGAQAPREQQEEAEVGSVQAVGERNEDSSEEMKWWQHLDDLEPFLVTHPEQSQAVSEREEYVEREVSPRKVSSSRGRSGWEEYVDKWLSKGDVSSGEEISECEENIGGGMSRGNASGSSGPSNWENDSHEELVQGNLEDATQHGIRTKALRPEDDEWDDVSVLELPPEEEKVLKWREDGLPVPAPARGVKETRKKMKKAKAKKMNKMNMKKDMKIKKMVKMKKRMKMKGRRSSSAGVSGSACCALEKTKTRTKTKSRTKTKKKMKATYEMKKMETVKKMKMMKNRKKMMTTKKTKKT</sequence>
<feature type="compositionally biased region" description="Basic and acidic residues" evidence="1">
    <location>
        <begin position="269"/>
        <end position="281"/>
    </location>
</feature>
<comment type="caution">
    <text evidence="2">The sequence shown here is derived from an EMBL/GenBank/DDBJ whole genome shotgun (WGS) entry which is preliminary data.</text>
</comment>